<dbReference type="Pfam" id="PF07635">
    <property type="entry name" value="PSCyt1"/>
    <property type="match status" value="1"/>
</dbReference>
<evidence type="ECO:0000313" key="6">
    <source>
        <dbReference type="Proteomes" id="UP000320176"/>
    </source>
</evidence>
<dbReference type="Proteomes" id="UP000320176">
    <property type="component" value="Unassembled WGS sequence"/>
</dbReference>
<evidence type="ECO:0000259" key="3">
    <source>
        <dbReference type="Pfam" id="PF07587"/>
    </source>
</evidence>
<dbReference type="SUPFAM" id="SSF46626">
    <property type="entry name" value="Cytochrome c"/>
    <property type="match status" value="1"/>
</dbReference>
<evidence type="ECO:0000313" key="5">
    <source>
        <dbReference type="EMBL" id="TWU04334.1"/>
    </source>
</evidence>
<gene>
    <name evidence="5" type="ORF">Pla52n_23740</name>
</gene>
<dbReference type="GO" id="GO:0009055">
    <property type="term" value="F:electron transfer activity"/>
    <property type="evidence" value="ECO:0007669"/>
    <property type="project" value="InterPro"/>
</dbReference>
<organism evidence="5 6">
    <name type="scientific">Stieleria varia</name>
    <dbReference type="NCBI Taxonomy" id="2528005"/>
    <lineage>
        <taxon>Bacteria</taxon>
        <taxon>Pseudomonadati</taxon>
        <taxon>Planctomycetota</taxon>
        <taxon>Planctomycetia</taxon>
        <taxon>Pirellulales</taxon>
        <taxon>Pirellulaceae</taxon>
        <taxon>Stieleria</taxon>
    </lineage>
</organism>
<evidence type="ECO:0000256" key="1">
    <source>
        <dbReference type="SAM" id="SignalP"/>
    </source>
</evidence>
<dbReference type="InterPro" id="IPR011429">
    <property type="entry name" value="Cyt_c_Planctomycete-type"/>
</dbReference>
<evidence type="ECO:0000259" key="4">
    <source>
        <dbReference type="Pfam" id="PF07635"/>
    </source>
</evidence>
<dbReference type="InterPro" id="IPR011444">
    <property type="entry name" value="DUF1549"/>
</dbReference>
<feature type="signal peptide" evidence="1">
    <location>
        <begin position="1"/>
        <end position="32"/>
    </location>
</feature>
<dbReference type="AlphaFoldDB" id="A0A5C6B1R6"/>
<sequence precursor="true">MNRPTNKTINKTLHYCFAIPFVFATLASVAFAQQDETVDADQLSFFETKIRPILVEHCYECHSADAEDVEAGLLLDSKPGWMTGGDSGPAIIPGDVDGSLIVDAVRYTENVVSAMPPSSKMSADKIAAIEQWVQMGAPDPRTEAKQHAATDAFDLRERFETHWSWRAPVRQELPSVRDSQWPTQPLDHFILSALESAKLRPATDADRRTWIRRVTFDLTGLPPTLAEIDAFVADESPQAYARVVDRLLDSKQFGEKWARHWMDLVRYAETYGHEFDYPIDHATEYRDYLIRAINADVPYDQFVLEHIAGDLIENPRRHPTDDFNESIIGTGFWYLHEATHAPTNVLQNEADIMANQIDVFGKAFLGLTIACAQCHDHKFDAISTADYYALTGYLHSSCRQLYPLDPHREIKNSANAIRQQLQQAGNAVTQSAASSNLSYDLPAYLEACKTLLSGESKPDSAAIDTLAKQQKLSAEHLTRWVDLLTKQHDADKKSPSAALAIASHLADSNQIAPLQKTQAAISKQWQEFKDTSTLFADFDSGALPSGWTTSGIAFQAVDQSLSFPTNKDAASFPMAGTVDSGVLGGRARGILRSPTFTITTPNIHIRMRSGPGQTVRLVIDNYQMAHFSALLFNGTIMKGKEADTDGQWAWRSISGDLKKYLGHNAYLEFIDESDRSIAVDQIWFSERGSPRASPEPLVDTLLQQDADVSQRWTQAIAALASGNRDDFVEWMLQQGVVTWSDLVPQATEPLAAAAKLAKQMPHPRYVVAMAQGSFEKPHIYIRGSHTNLGDELTPRFLTALGGENESRLEMAQRVVDPANPLTSRVFVNRLWHHLFGRGLVETVDDFGPQGRPPSHPKLLDQLALDFVDSGWSMKQAIRTMVLSRTYRQASVAHPELDSAIVSVADPTNRLLHRMSVRRLPAESIRDAILAISGRLDSRMFGPSVATHRTAYMTGRGARGSGPLDGDGRRSIYLSIYRNFLNPFLTTFDMPNPFGPKGRRSESNVPAQALALMNDPFVVEQAKLWSNRAIQQQSDERQRIIEMVGAAHGEIPTDGDIQRYLDFIEAQTGAYQGDRSKAWADFAHALWNMKAFYFLR</sequence>
<feature type="domain" description="DUF1553" evidence="3">
    <location>
        <begin position="807"/>
        <end position="1062"/>
    </location>
</feature>
<protein>
    <submittedName>
        <fullName evidence="5">Planctomycete cytochrome C</fullName>
    </submittedName>
</protein>
<keyword evidence="1" id="KW-0732">Signal</keyword>
<proteinExistence type="predicted"/>
<name>A0A5C6B1R6_9BACT</name>
<feature type="chain" id="PRO_5022669107" evidence="1">
    <location>
        <begin position="33"/>
        <end position="1095"/>
    </location>
</feature>
<dbReference type="OrthoDB" id="127107at2"/>
<dbReference type="InterPro" id="IPR036909">
    <property type="entry name" value="Cyt_c-like_dom_sf"/>
</dbReference>
<reference evidence="5 6" key="1">
    <citation type="submission" date="2019-02" db="EMBL/GenBank/DDBJ databases">
        <title>Deep-cultivation of Planctomycetes and their phenomic and genomic characterization uncovers novel biology.</title>
        <authorList>
            <person name="Wiegand S."/>
            <person name="Jogler M."/>
            <person name="Boedeker C."/>
            <person name="Pinto D."/>
            <person name="Vollmers J."/>
            <person name="Rivas-Marin E."/>
            <person name="Kohn T."/>
            <person name="Peeters S.H."/>
            <person name="Heuer A."/>
            <person name="Rast P."/>
            <person name="Oberbeckmann S."/>
            <person name="Bunk B."/>
            <person name="Jeske O."/>
            <person name="Meyerdierks A."/>
            <person name="Storesund J.E."/>
            <person name="Kallscheuer N."/>
            <person name="Luecker S."/>
            <person name="Lage O.M."/>
            <person name="Pohl T."/>
            <person name="Merkel B.J."/>
            <person name="Hornburger P."/>
            <person name="Mueller R.-W."/>
            <person name="Bruemmer F."/>
            <person name="Labrenz M."/>
            <person name="Spormann A.M."/>
            <person name="Op Den Camp H."/>
            <person name="Overmann J."/>
            <person name="Amann R."/>
            <person name="Jetten M.S.M."/>
            <person name="Mascher T."/>
            <person name="Medema M.H."/>
            <person name="Devos D.P."/>
            <person name="Kaster A.-K."/>
            <person name="Ovreas L."/>
            <person name="Rohde M."/>
            <person name="Galperin M.Y."/>
            <person name="Jogler C."/>
        </authorList>
    </citation>
    <scope>NUCLEOTIDE SEQUENCE [LARGE SCALE GENOMIC DNA]</scope>
    <source>
        <strain evidence="5 6">Pla52n</strain>
    </source>
</reference>
<dbReference type="RefSeq" id="WP_146519770.1">
    <property type="nucleotide sequence ID" value="NZ_CP151726.1"/>
</dbReference>
<dbReference type="InterPro" id="IPR022655">
    <property type="entry name" value="DUF1553"/>
</dbReference>
<comment type="caution">
    <text evidence="5">The sequence shown here is derived from an EMBL/GenBank/DDBJ whole genome shotgun (WGS) entry which is preliminary data.</text>
</comment>
<evidence type="ECO:0000259" key="2">
    <source>
        <dbReference type="Pfam" id="PF07583"/>
    </source>
</evidence>
<dbReference type="GO" id="GO:0020037">
    <property type="term" value="F:heme binding"/>
    <property type="evidence" value="ECO:0007669"/>
    <property type="project" value="InterPro"/>
</dbReference>
<dbReference type="PANTHER" id="PTHR35889:SF3">
    <property type="entry name" value="F-BOX DOMAIN-CONTAINING PROTEIN"/>
    <property type="match status" value="1"/>
</dbReference>
<feature type="domain" description="DUF1549" evidence="2">
    <location>
        <begin position="185"/>
        <end position="396"/>
    </location>
</feature>
<keyword evidence="6" id="KW-1185">Reference proteome</keyword>
<feature type="domain" description="Cytochrome C Planctomycete-type" evidence="4">
    <location>
        <begin position="58"/>
        <end position="118"/>
    </location>
</feature>
<dbReference type="PANTHER" id="PTHR35889">
    <property type="entry name" value="CYCLOINULO-OLIGOSACCHARIDE FRUCTANOTRANSFERASE-RELATED"/>
    <property type="match status" value="1"/>
</dbReference>
<accession>A0A5C6B1R6</accession>
<dbReference type="Pfam" id="PF07587">
    <property type="entry name" value="PSD1"/>
    <property type="match status" value="1"/>
</dbReference>
<dbReference type="Pfam" id="PF07583">
    <property type="entry name" value="PSCyt2"/>
    <property type="match status" value="1"/>
</dbReference>
<dbReference type="EMBL" id="SJPN01000003">
    <property type="protein sequence ID" value="TWU04334.1"/>
    <property type="molecule type" value="Genomic_DNA"/>
</dbReference>